<evidence type="ECO:0000313" key="1">
    <source>
        <dbReference type="EMBL" id="EKR62180.1"/>
    </source>
</evidence>
<organism evidence="1 2">
    <name type="scientific">Leptospira weilii str. 2006001853</name>
    <dbReference type="NCBI Taxonomy" id="1001589"/>
    <lineage>
        <taxon>Bacteria</taxon>
        <taxon>Pseudomonadati</taxon>
        <taxon>Spirochaetota</taxon>
        <taxon>Spirochaetia</taxon>
        <taxon>Leptospirales</taxon>
        <taxon>Leptospiraceae</taxon>
        <taxon>Leptospira</taxon>
    </lineage>
</organism>
<reference evidence="1 2" key="1">
    <citation type="submission" date="2012-10" db="EMBL/GenBank/DDBJ databases">
        <authorList>
            <person name="Harkins D.M."/>
            <person name="Durkin A.S."/>
            <person name="Brinkac L.M."/>
            <person name="Haft D.H."/>
            <person name="Selengut J.D."/>
            <person name="Sanka R."/>
            <person name="DePew J."/>
            <person name="Purushe J."/>
            <person name="Whelen A.C."/>
            <person name="Vinetz J.M."/>
            <person name="Sutton G.G."/>
            <person name="Nierman W.C."/>
            <person name="Fouts D.E."/>
        </authorList>
    </citation>
    <scope>NUCLEOTIDE SEQUENCE [LARGE SCALE GENOMIC DNA]</scope>
    <source>
        <strain evidence="1 2">2006001853</strain>
    </source>
</reference>
<dbReference type="Proteomes" id="UP000001338">
    <property type="component" value="Unassembled WGS sequence"/>
</dbReference>
<gene>
    <name evidence="1" type="ORF">LEP1GSC036_1788</name>
</gene>
<sequence length="48" mass="5395">MFWSFEIETNEEILQILLSDSSMGEDIAKAIEDFKAIVSSNKISEEGV</sequence>
<dbReference type="EMBL" id="AFLV02000082">
    <property type="protein sequence ID" value="EKR62180.1"/>
    <property type="molecule type" value="Genomic_DNA"/>
</dbReference>
<name>A0A828YWQ6_9LEPT</name>
<comment type="caution">
    <text evidence="1">The sequence shown here is derived from an EMBL/GenBank/DDBJ whole genome shotgun (WGS) entry which is preliminary data.</text>
</comment>
<accession>A0A828YWQ6</accession>
<evidence type="ECO:0000313" key="2">
    <source>
        <dbReference type="Proteomes" id="UP000001338"/>
    </source>
</evidence>
<dbReference type="AlphaFoldDB" id="A0A828YWQ6"/>
<protein>
    <submittedName>
        <fullName evidence="1">Uncharacterized protein</fullName>
    </submittedName>
</protein>
<proteinExistence type="predicted"/>